<dbReference type="InterPro" id="IPR058031">
    <property type="entry name" value="AAA_lid_NorR"/>
</dbReference>
<keyword evidence="3" id="KW-0805">Transcription regulation</keyword>
<evidence type="ECO:0000256" key="4">
    <source>
        <dbReference type="ARBA" id="ARBA00023125"/>
    </source>
</evidence>
<gene>
    <name evidence="8" type="ORF">FPZ49_32750</name>
</gene>
<dbReference type="InterPro" id="IPR025944">
    <property type="entry name" value="Sigma_54_int_dom_CS"/>
</dbReference>
<dbReference type="InterPro" id="IPR013767">
    <property type="entry name" value="PAS_fold"/>
</dbReference>
<dbReference type="GO" id="GO:0005524">
    <property type="term" value="F:ATP binding"/>
    <property type="evidence" value="ECO:0007669"/>
    <property type="project" value="UniProtKB-KW"/>
</dbReference>
<dbReference type="Gene3D" id="3.40.50.300">
    <property type="entry name" value="P-loop containing nucleotide triphosphate hydrolases"/>
    <property type="match status" value="1"/>
</dbReference>
<evidence type="ECO:0000259" key="7">
    <source>
        <dbReference type="PROSITE" id="PS50112"/>
    </source>
</evidence>
<dbReference type="InterPro" id="IPR027417">
    <property type="entry name" value="P-loop_NTPase"/>
</dbReference>
<dbReference type="Pfam" id="PF00158">
    <property type="entry name" value="Sigma54_activat"/>
    <property type="match status" value="1"/>
</dbReference>
<dbReference type="InterPro" id="IPR002197">
    <property type="entry name" value="HTH_Fis"/>
</dbReference>
<evidence type="ECO:0000259" key="6">
    <source>
        <dbReference type="PROSITE" id="PS50045"/>
    </source>
</evidence>
<dbReference type="Gene3D" id="1.10.8.60">
    <property type="match status" value="1"/>
</dbReference>
<dbReference type="InterPro" id="IPR009057">
    <property type="entry name" value="Homeodomain-like_sf"/>
</dbReference>
<dbReference type="Pfam" id="PF02954">
    <property type="entry name" value="HTH_8"/>
    <property type="match status" value="1"/>
</dbReference>
<name>A0A559JMC1_9BACL</name>
<keyword evidence="1" id="KW-0547">Nucleotide-binding</keyword>
<dbReference type="PROSITE" id="PS50112">
    <property type="entry name" value="PAS"/>
    <property type="match status" value="1"/>
</dbReference>
<evidence type="ECO:0000256" key="2">
    <source>
        <dbReference type="ARBA" id="ARBA00022840"/>
    </source>
</evidence>
<evidence type="ECO:0000256" key="1">
    <source>
        <dbReference type="ARBA" id="ARBA00022741"/>
    </source>
</evidence>
<feature type="domain" description="PAS" evidence="7">
    <location>
        <begin position="17"/>
        <end position="58"/>
    </location>
</feature>
<evidence type="ECO:0000313" key="9">
    <source>
        <dbReference type="Proteomes" id="UP000317036"/>
    </source>
</evidence>
<evidence type="ECO:0000313" key="8">
    <source>
        <dbReference type="EMBL" id="TVY01023.1"/>
    </source>
</evidence>
<comment type="caution">
    <text evidence="8">The sequence shown here is derived from an EMBL/GenBank/DDBJ whole genome shotgun (WGS) entry which is preliminary data.</text>
</comment>
<dbReference type="Proteomes" id="UP000317036">
    <property type="component" value="Unassembled WGS sequence"/>
</dbReference>
<dbReference type="Pfam" id="PF25601">
    <property type="entry name" value="AAA_lid_14"/>
    <property type="match status" value="1"/>
</dbReference>
<dbReference type="SUPFAM" id="SSF46689">
    <property type="entry name" value="Homeodomain-like"/>
    <property type="match status" value="1"/>
</dbReference>
<keyword evidence="4" id="KW-0238">DNA-binding</keyword>
<dbReference type="Gene3D" id="1.10.10.60">
    <property type="entry name" value="Homeodomain-like"/>
    <property type="match status" value="1"/>
</dbReference>
<dbReference type="CDD" id="cd00009">
    <property type="entry name" value="AAA"/>
    <property type="match status" value="1"/>
</dbReference>
<accession>A0A559JMC1</accession>
<dbReference type="GO" id="GO:0006355">
    <property type="term" value="P:regulation of DNA-templated transcription"/>
    <property type="evidence" value="ECO:0007669"/>
    <property type="project" value="InterPro"/>
</dbReference>
<dbReference type="Gene3D" id="3.30.450.20">
    <property type="entry name" value="PAS domain"/>
    <property type="match status" value="1"/>
</dbReference>
<dbReference type="PROSITE" id="PS50045">
    <property type="entry name" value="SIGMA54_INTERACT_4"/>
    <property type="match status" value="1"/>
</dbReference>
<dbReference type="InterPro" id="IPR025943">
    <property type="entry name" value="Sigma_54_int_dom_ATP-bd_2"/>
</dbReference>
<dbReference type="EMBL" id="VNJI01000072">
    <property type="protein sequence ID" value="TVY01023.1"/>
    <property type="molecule type" value="Genomic_DNA"/>
</dbReference>
<dbReference type="PANTHER" id="PTHR32071:SF74">
    <property type="entry name" value="TRANSCRIPTIONAL ACTIVATOR ROCR"/>
    <property type="match status" value="1"/>
</dbReference>
<evidence type="ECO:0000256" key="5">
    <source>
        <dbReference type="ARBA" id="ARBA00023163"/>
    </source>
</evidence>
<dbReference type="GO" id="GO:0043565">
    <property type="term" value="F:sequence-specific DNA binding"/>
    <property type="evidence" value="ECO:0007669"/>
    <property type="project" value="InterPro"/>
</dbReference>
<dbReference type="InterPro" id="IPR035965">
    <property type="entry name" value="PAS-like_dom_sf"/>
</dbReference>
<dbReference type="InterPro" id="IPR002078">
    <property type="entry name" value="Sigma_54_int"/>
</dbReference>
<dbReference type="Pfam" id="PF00989">
    <property type="entry name" value="PAS"/>
    <property type="match status" value="1"/>
</dbReference>
<dbReference type="FunFam" id="3.40.50.300:FF:000006">
    <property type="entry name" value="DNA-binding transcriptional regulator NtrC"/>
    <property type="match status" value="1"/>
</dbReference>
<keyword evidence="9" id="KW-1185">Reference proteome</keyword>
<dbReference type="InterPro" id="IPR000014">
    <property type="entry name" value="PAS"/>
</dbReference>
<dbReference type="CDD" id="cd00130">
    <property type="entry name" value="PAS"/>
    <property type="match status" value="1"/>
</dbReference>
<protein>
    <submittedName>
        <fullName evidence="8">PAS domain S-box protein</fullName>
    </submittedName>
</protein>
<dbReference type="SUPFAM" id="SSF52540">
    <property type="entry name" value="P-loop containing nucleoside triphosphate hydrolases"/>
    <property type="match status" value="1"/>
</dbReference>
<dbReference type="SUPFAM" id="SSF55785">
    <property type="entry name" value="PYP-like sensor domain (PAS domain)"/>
    <property type="match status" value="1"/>
</dbReference>
<dbReference type="InterPro" id="IPR003593">
    <property type="entry name" value="AAA+_ATPase"/>
</dbReference>
<organism evidence="8 9">
    <name type="scientific">Paenibacillus cremeus</name>
    <dbReference type="NCBI Taxonomy" id="2163881"/>
    <lineage>
        <taxon>Bacteria</taxon>
        <taxon>Bacillati</taxon>
        <taxon>Bacillota</taxon>
        <taxon>Bacilli</taxon>
        <taxon>Bacillales</taxon>
        <taxon>Paenibacillaceae</taxon>
        <taxon>Paenibacillus</taxon>
    </lineage>
</organism>
<dbReference type="OrthoDB" id="9771372at2"/>
<dbReference type="PROSITE" id="PS00688">
    <property type="entry name" value="SIGMA54_INTERACT_3"/>
    <property type="match status" value="1"/>
</dbReference>
<sequence>MSGLSISGYGAPYFEWMLNIMDVGVHLTDQEGITVFYNDKMAEIDGLARNEVVGKSIFHLYPSLTHETSTLVKVLQTGQAIPEKIQTYVNVTGKRITTINSTYPLIEHGRIIGALEVAKDITSIVHLHDQILDLRHQLYQTKQQRDSKDTGTAKYFFSDLIGASPLFLDAVSLAKKASRTSSPVLICGPTGTGKELFAQSIHNAGARRSRPFIAQNCAAVPSELMEGIMFGTARGAFTGAIDRAGLFEQASGGTLFLDELNSLDLFLQAKLLRVLQDGMVRRIGGTGEQQVNVRIIAAMNMEPKEALEKGILRYDLFFRLNVVNLYLPPLLHRQEDIPLLTHHFIEKFNPMFGMKITGLTPGAMNRLMSYAWPGNIRELGHAIESAYIMMELECETIEEQHLPAYLQAGPQTSTPMPSKTAAVSAAAAHTAPSPMKLTEMMEQLEREAIVGAMLSHNHNITLAAQALGIKRQALQYKLNRYGIARKPEERERGE</sequence>
<dbReference type="RefSeq" id="WP_144854499.1">
    <property type="nucleotide sequence ID" value="NZ_VNJI01000072.1"/>
</dbReference>
<proteinExistence type="predicted"/>
<reference evidence="8 9" key="1">
    <citation type="submission" date="2019-07" db="EMBL/GenBank/DDBJ databases">
        <authorList>
            <person name="Kim J."/>
        </authorList>
    </citation>
    <scope>NUCLEOTIDE SEQUENCE [LARGE SCALE GENOMIC DNA]</scope>
    <source>
        <strain evidence="8 9">JC52</strain>
    </source>
</reference>
<evidence type="ECO:0000256" key="3">
    <source>
        <dbReference type="ARBA" id="ARBA00023015"/>
    </source>
</evidence>
<dbReference type="PROSITE" id="PS00676">
    <property type="entry name" value="SIGMA54_INTERACT_2"/>
    <property type="match status" value="1"/>
</dbReference>
<dbReference type="PRINTS" id="PR01590">
    <property type="entry name" value="HTHFIS"/>
</dbReference>
<dbReference type="NCBIfam" id="TIGR00229">
    <property type="entry name" value="sensory_box"/>
    <property type="match status" value="1"/>
</dbReference>
<feature type="domain" description="Sigma-54 factor interaction" evidence="6">
    <location>
        <begin position="160"/>
        <end position="388"/>
    </location>
</feature>
<dbReference type="AlphaFoldDB" id="A0A559JMC1"/>
<dbReference type="PANTHER" id="PTHR32071">
    <property type="entry name" value="TRANSCRIPTIONAL REGULATORY PROTEIN"/>
    <property type="match status" value="1"/>
</dbReference>
<keyword evidence="5" id="KW-0804">Transcription</keyword>
<dbReference type="SMART" id="SM00382">
    <property type="entry name" value="AAA"/>
    <property type="match status" value="1"/>
</dbReference>
<keyword evidence="2" id="KW-0067">ATP-binding</keyword>